<accession>A0A915EFF4</accession>
<feature type="region of interest" description="Disordered" evidence="1">
    <location>
        <begin position="303"/>
        <end position="327"/>
    </location>
</feature>
<feature type="compositionally biased region" description="Polar residues" evidence="1">
    <location>
        <begin position="34"/>
        <end position="46"/>
    </location>
</feature>
<evidence type="ECO:0000313" key="2">
    <source>
        <dbReference type="Proteomes" id="UP000887574"/>
    </source>
</evidence>
<dbReference type="WBParaSite" id="jg4756">
    <property type="protein sequence ID" value="jg4756"/>
    <property type="gene ID" value="jg4756"/>
</dbReference>
<feature type="compositionally biased region" description="Polar residues" evidence="1">
    <location>
        <begin position="311"/>
        <end position="327"/>
    </location>
</feature>
<feature type="compositionally biased region" description="Basic residues" evidence="1">
    <location>
        <begin position="230"/>
        <end position="245"/>
    </location>
</feature>
<dbReference type="InterPro" id="IPR026680">
    <property type="entry name" value="CCDC137"/>
</dbReference>
<reference evidence="3" key="1">
    <citation type="submission" date="2022-11" db="UniProtKB">
        <authorList>
            <consortium name="WormBaseParasite"/>
        </authorList>
    </citation>
    <scope>IDENTIFICATION</scope>
</reference>
<name>A0A915EFF4_9BILA</name>
<protein>
    <submittedName>
        <fullName evidence="3">Uncharacterized protein</fullName>
    </submittedName>
</protein>
<feature type="region of interest" description="Disordered" evidence="1">
    <location>
        <begin position="1"/>
        <end position="48"/>
    </location>
</feature>
<organism evidence="2 3">
    <name type="scientific">Ditylenchus dipsaci</name>
    <dbReference type="NCBI Taxonomy" id="166011"/>
    <lineage>
        <taxon>Eukaryota</taxon>
        <taxon>Metazoa</taxon>
        <taxon>Ecdysozoa</taxon>
        <taxon>Nematoda</taxon>
        <taxon>Chromadorea</taxon>
        <taxon>Rhabditida</taxon>
        <taxon>Tylenchina</taxon>
        <taxon>Tylenchomorpha</taxon>
        <taxon>Sphaerularioidea</taxon>
        <taxon>Anguinidae</taxon>
        <taxon>Anguininae</taxon>
        <taxon>Ditylenchus</taxon>
    </lineage>
</organism>
<dbReference type="AlphaFoldDB" id="A0A915EFF4"/>
<sequence>MVKHRRYATKKRKGALIDPVNRNLLGSKTKRQNLDPSSSQLGNQPVSRKAKELSWLTKKVDELQKVKRKPKCKNRFLEETSKLGYNQKPWESAENLLGRINRDQWNLVDEQLVKARFGAAGRDIKEIVEDYKEVDEKEKRRKLEKIARREKLKKLREKEKEFKEKQSRKRKTSEDGDSILLNNSSGDEEKGGSEGSSNESDDDQPSEQFEQKEIQNSRPAKHLRPESPKKKQRLGKRDKLRLKKKSEKAEAACDFLLNAQEVIQFGDRVDAPPVFSGKNRKTMDPLFSQAGKKDLLLKKKLCPASSKNKEMPQTQSRDVTSSQKQTIVKRQTNANLEPLGKIRKTNSCIDFRQRELAIEAYRKIKKITR</sequence>
<proteinExistence type="predicted"/>
<feature type="compositionally biased region" description="Basic residues" evidence="1">
    <location>
        <begin position="1"/>
        <end position="14"/>
    </location>
</feature>
<dbReference type="GO" id="GO:0005634">
    <property type="term" value="C:nucleus"/>
    <property type="evidence" value="ECO:0007669"/>
    <property type="project" value="TreeGrafter"/>
</dbReference>
<dbReference type="Proteomes" id="UP000887574">
    <property type="component" value="Unplaced"/>
</dbReference>
<evidence type="ECO:0000313" key="3">
    <source>
        <dbReference type="WBParaSite" id="jg4756"/>
    </source>
</evidence>
<keyword evidence="2" id="KW-1185">Reference proteome</keyword>
<dbReference type="PANTHER" id="PTHR21838">
    <property type="entry name" value="COILED-COIL DOMAIN-CONTAINING PROTEIN 137"/>
    <property type="match status" value="1"/>
</dbReference>
<feature type="region of interest" description="Disordered" evidence="1">
    <location>
        <begin position="157"/>
        <end position="245"/>
    </location>
</feature>
<dbReference type="PANTHER" id="PTHR21838:SF2">
    <property type="entry name" value="COILED-COIL DOMAIN-CONTAINING PROTEIN 137"/>
    <property type="match status" value="1"/>
</dbReference>
<evidence type="ECO:0000256" key="1">
    <source>
        <dbReference type="SAM" id="MobiDB-lite"/>
    </source>
</evidence>